<accession>A0A830B3W9</accession>
<evidence type="ECO:0000313" key="2">
    <source>
        <dbReference type="Proteomes" id="UP000653305"/>
    </source>
</evidence>
<comment type="caution">
    <text evidence="1">The sequence shown here is derived from an EMBL/GenBank/DDBJ whole genome shotgun (WGS) entry which is preliminary data.</text>
</comment>
<dbReference type="EMBL" id="BMAC01000007">
    <property type="protein sequence ID" value="GFP79343.1"/>
    <property type="molecule type" value="Genomic_DNA"/>
</dbReference>
<name>A0A830B3W9_9LAMI</name>
<dbReference type="AlphaFoldDB" id="A0A830B3W9"/>
<reference evidence="1" key="1">
    <citation type="submission" date="2020-07" db="EMBL/GenBank/DDBJ databases">
        <title>Ethylene signaling mediates host invasion by parasitic plants.</title>
        <authorList>
            <person name="Yoshida S."/>
        </authorList>
    </citation>
    <scope>NUCLEOTIDE SEQUENCE</scope>
    <source>
        <strain evidence="1">Okayama</strain>
    </source>
</reference>
<gene>
    <name evidence="1" type="ORF">PHJA_000077800</name>
</gene>
<protein>
    <submittedName>
        <fullName evidence="1">Uncharacterized protein</fullName>
    </submittedName>
</protein>
<organism evidence="1 2">
    <name type="scientific">Phtheirospermum japonicum</name>
    <dbReference type="NCBI Taxonomy" id="374723"/>
    <lineage>
        <taxon>Eukaryota</taxon>
        <taxon>Viridiplantae</taxon>
        <taxon>Streptophyta</taxon>
        <taxon>Embryophyta</taxon>
        <taxon>Tracheophyta</taxon>
        <taxon>Spermatophyta</taxon>
        <taxon>Magnoliopsida</taxon>
        <taxon>eudicotyledons</taxon>
        <taxon>Gunneridae</taxon>
        <taxon>Pentapetalae</taxon>
        <taxon>asterids</taxon>
        <taxon>lamiids</taxon>
        <taxon>Lamiales</taxon>
        <taxon>Orobanchaceae</taxon>
        <taxon>Orobanchaceae incertae sedis</taxon>
        <taxon>Phtheirospermum</taxon>
    </lineage>
</organism>
<proteinExistence type="predicted"/>
<dbReference type="OrthoDB" id="759142at2759"/>
<dbReference type="Proteomes" id="UP000653305">
    <property type="component" value="Unassembled WGS sequence"/>
</dbReference>
<sequence>MSLDHHPGDPVLADLLAAKKPPAFLADFLAANFAGGYADGFGRQHFRPPVTRQRKSGSLSRLIILTATPSASEEYHNNVVVLGNYYAFIGEDYDVNNTINPSVLLRLSSSPLPFVFN</sequence>
<keyword evidence="2" id="KW-1185">Reference proteome</keyword>
<evidence type="ECO:0000313" key="1">
    <source>
        <dbReference type="EMBL" id="GFP79343.1"/>
    </source>
</evidence>